<protein>
    <submittedName>
        <fullName evidence="5">Rho GTPase activation protein</fullName>
    </submittedName>
</protein>
<dbReference type="InterPro" id="IPR008936">
    <property type="entry name" value="Rho_GTPase_activation_prot"/>
</dbReference>
<dbReference type="PROSITE" id="PS50238">
    <property type="entry name" value="RHOGAP"/>
    <property type="match status" value="1"/>
</dbReference>
<dbReference type="Gene3D" id="1.10.555.10">
    <property type="entry name" value="Rho GTPase activation protein"/>
    <property type="match status" value="1"/>
</dbReference>
<evidence type="ECO:0000256" key="1">
    <source>
        <dbReference type="ARBA" id="ARBA00022468"/>
    </source>
</evidence>
<dbReference type="AlphaFoldDB" id="A0A6J3M7L2"/>
<evidence type="ECO:0000259" key="3">
    <source>
        <dbReference type="PROSITE" id="PS50238"/>
    </source>
</evidence>
<keyword evidence="1" id="KW-0343">GTPase activation</keyword>
<feature type="non-terminal residue" evidence="5">
    <location>
        <position position="292"/>
    </location>
</feature>
<dbReference type="SMART" id="SM00324">
    <property type="entry name" value="RhoGAP"/>
    <property type="match status" value="1"/>
</dbReference>
<dbReference type="GO" id="GO:0005096">
    <property type="term" value="F:GTPase activator activity"/>
    <property type="evidence" value="ECO:0007669"/>
    <property type="project" value="UniProtKB-KW"/>
</dbReference>
<dbReference type="Pfam" id="PF00620">
    <property type="entry name" value="RhoGAP"/>
    <property type="match status" value="1"/>
</dbReference>
<reference evidence="5" key="2">
    <citation type="submission" date="2020-04" db="EMBL/GenBank/DDBJ databases">
        <authorList>
            <consortium name="NCBI Genome Project"/>
        </authorList>
    </citation>
    <scope>NUCLEOTIDE SEQUENCE</scope>
    <source>
        <strain evidence="5">CBS 342.82</strain>
    </source>
</reference>
<accession>A0A6J3M7L2</accession>
<dbReference type="SUPFAM" id="SSF48350">
    <property type="entry name" value="GTPase activation domain, GAP"/>
    <property type="match status" value="1"/>
</dbReference>
<gene>
    <name evidence="5" type="ORF">K489DRAFT_315910</name>
</gene>
<evidence type="ECO:0000313" key="5">
    <source>
        <dbReference type="RefSeq" id="XP_033461026.1"/>
    </source>
</evidence>
<proteinExistence type="predicted"/>
<dbReference type="Proteomes" id="UP000504637">
    <property type="component" value="Unplaced"/>
</dbReference>
<reference evidence="5" key="3">
    <citation type="submission" date="2025-08" db="UniProtKB">
        <authorList>
            <consortium name="RefSeq"/>
        </authorList>
    </citation>
    <scope>IDENTIFICATION</scope>
    <source>
        <strain evidence="5">CBS 342.82</strain>
    </source>
</reference>
<dbReference type="OrthoDB" id="185175at2759"/>
<sequence length="292" mass="33357">MFGKAKEQARRGKSAERGVPSDSEENLPATTQHKDSKGGFKASGKNALSKAKAGGGSLLSRLGKIGRSGSSNPSSEREREVPDNEYVFKVINLPLVEQTRITRISKQINACRDKTEYWMPSLPWRCIDYLNSKCEYEGLYRVPGSGPQVKRWQRRFDTELDIDILKEETYDVNEIASMLKAWLRELPTEIFPAQRQKDLAAKLEKENPKYKNVGEPAPQLLRDALSELPPFNYYLLFAITCHLSLILNHKDQNRMDLNNLAVCVGPCLNLDRWLFNYLVGDWRNCWRGCNTE</sequence>
<feature type="compositionally biased region" description="Basic and acidic residues" evidence="2">
    <location>
        <begin position="1"/>
        <end position="16"/>
    </location>
</feature>
<evidence type="ECO:0000256" key="2">
    <source>
        <dbReference type="SAM" id="MobiDB-lite"/>
    </source>
</evidence>
<feature type="domain" description="Rho-GAP" evidence="3">
    <location>
        <begin position="102"/>
        <end position="292"/>
    </location>
</feature>
<keyword evidence="4" id="KW-1185">Reference proteome</keyword>
<evidence type="ECO:0000313" key="4">
    <source>
        <dbReference type="Proteomes" id="UP000504637"/>
    </source>
</evidence>
<dbReference type="GeneID" id="54358919"/>
<dbReference type="GO" id="GO:0007165">
    <property type="term" value="P:signal transduction"/>
    <property type="evidence" value="ECO:0007669"/>
    <property type="project" value="InterPro"/>
</dbReference>
<feature type="region of interest" description="Disordered" evidence="2">
    <location>
        <begin position="1"/>
        <end position="81"/>
    </location>
</feature>
<dbReference type="PANTHER" id="PTHR23176">
    <property type="entry name" value="RHO/RAC/CDC GTPASE-ACTIVATING PROTEIN"/>
    <property type="match status" value="1"/>
</dbReference>
<dbReference type="CDD" id="cd00159">
    <property type="entry name" value="RhoGAP"/>
    <property type="match status" value="1"/>
</dbReference>
<dbReference type="GO" id="GO:0005938">
    <property type="term" value="C:cell cortex"/>
    <property type="evidence" value="ECO:0007669"/>
    <property type="project" value="UniProtKB-ARBA"/>
</dbReference>
<organism evidence="5">
    <name type="scientific">Dissoconium aciculare CBS 342.82</name>
    <dbReference type="NCBI Taxonomy" id="1314786"/>
    <lineage>
        <taxon>Eukaryota</taxon>
        <taxon>Fungi</taxon>
        <taxon>Dikarya</taxon>
        <taxon>Ascomycota</taxon>
        <taxon>Pezizomycotina</taxon>
        <taxon>Dothideomycetes</taxon>
        <taxon>Dothideomycetidae</taxon>
        <taxon>Mycosphaerellales</taxon>
        <taxon>Dissoconiaceae</taxon>
        <taxon>Dissoconium</taxon>
    </lineage>
</organism>
<dbReference type="InterPro" id="IPR050729">
    <property type="entry name" value="Rho-GAP"/>
</dbReference>
<dbReference type="RefSeq" id="XP_033461026.1">
    <property type="nucleotide sequence ID" value="XM_033601119.1"/>
</dbReference>
<dbReference type="InterPro" id="IPR000198">
    <property type="entry name" value="RhoGAP_dom"/>
</dbReference>
<name>A0A6J3M7L2_9PEZI</name>
<dbReference type="PANTHER" id="PTHR23176:SF125">
    <property type="entry name" value="GTPASE ACTIVATOR (BEM2), PUTATIVE (AFU_ORTHOLOGUE AFUA_7G04450)-RELATED"/>
    <property type="match status" value="1"/>
</dbReference>
<reference evidence="5" key="1">
    <citation type="submission" date="2020-01" db="EMBL/GenBank/DDBJ databases">
        <authorList>
            <consortium name="DOE Joint Genome Institute"/>
            <person name="Haridas S."/>
            <person name="Albert R."/>
            <person name="Binder M."/>
            <person name="Bloem J."/>
            <person name="Labutti K."/>
            <person name="Salamov A."/>
            <person name="Andreopoulos B."/>
            <person name="Baker S.E."/>
            <person name="Barry K."/>
            <person name="Bills G."/>
            <person name="Bluhm B.H."/>
            <person name="Cannon C."/>
            <person name="Castanera R."/>
            <person name="Culley D.E."/>
            <person name="Daum C."/>
            <person name="Ezra D."/>
            <person name="Gonzalez J.B."/>
            <person name="Henrissat B."/>
            <person name="Kuo A."/>
            <person name="Liang C."/>
            <person name="Lipzen A."/>
            <person name="Lutzoni F."/>
            <person name="Magnuson J."/>
            <person name="Mondo S."/>
            <person name="Nolan M."/>
            <person name="Ohm R."/>
            <person name="Pangilinan J."/>
            <person name="Park H.-J."/>
            <person name="Ramirez L."/>
            <person name="Alfaro M."/>
            <person name="Sun H."/>
            <person name="Tritt A."/>
            <person name="Yoshinaga Y."/>
            <person name="Zwiers L.-H."/>
            <person name="Turgeon B.G."/>
            <person name="Goodwin S.B."/>
            <person name="Spatafora J.W."/>
            <person name="Crous P.W."/>
            <person name="Grigoriev I.V."/>
        </authorList>
    </citation>
    <scope>NUCLEOTIDE SEQUENCE</scope>
    <source>
        <strain evidence="5">CBS 342.82</strain>
    </source>
</reference>